<evidence type="ECO:0000256" key="11">
    <source>
        <dbReference type="PROSITE-ProRule" id="PRU00042"/>
    </source>
</evidence>
<comment type="caution">
    <text evidence="13">The sequence shown here is derived from an EMBL/GenBank/DDBJ whole genome shotgun (WGS) entry which is preliminary data.</text>
</comment>
<organism evidence="13 14">
    <name type="scientific">Meganyctiphanes norvegica</name>
    <name type="common">Northern krill</name>
    <name type="synonym">Thysanopoda norvegica</name>
    <dbReference type="NCBI Taxonomy" id="48144"/>
    <lineage>
        <taxon>Eukaryota</taxon>
        <taxon>Metazoa</taxon>
        <taxon>Ecdysozoa</taxon>
        <taxon>Arthropoda</taxon>
        <taxon>Crustacea</taxon>
        <taxon>Multicrustacea</taxon>
        <taxon>Malacostraca</taxon>
        <taxon>Eumalacostraca</taxon>
        <taxon>Eucarida</taxon>
        <taxon>Euphausiacea</taxon>
        <taxon>Euphausiidae</taxon>
        <taxon>Meganyctiphanes</taxon>
    </lineage>
</organism>
<dbReference type="FunFam" id="3.30.160.60:FF:000044">
    <property type="entry name" value="zinc finger protein 37 homolog"/>
    <property type="match status" value="1"/>
</dbReference>
<evidence type="ECO:0000256" key="1">
    <source>
        <dbReference type="ARBA" id="ARBA00004123"/>
    </source>
</evidence>
<evidence type="ECO:0000256" key="2">
    <source>
        <dbReference type="ARBA" id="ARBA00006991"/>
    </source>
</evidence>
<feature type="domain" description="C2H2-type" evidence="12">
    <location>
        <begin position="57"/>
        <end position="84"/>
    </location>
</feature>
<dbReference type="SMART" id="SM00355">
    <property type="entry name" value="ZnF_C2H2"/>
    <property type="match status" value="2"/>
</dbReference>
<keyword evidence="3" id="KW-0479">Metal-binding</keyword>
<gene>
    <name evidence="13" type="ORF">MNOR_LOCUS17733</name>
</gene>
<feature type="domain" description="C2H2-type" evidence="12">
    <location>
        <begin position="85"/>
        <end position="109"/>
    </location>
</feature>
<evidence type="ECO:0000256" key="5">
    <source>
        <dbReference type="ARBA" id="ARBA00022771"/>
    </source>
</evidence>
<dbReference type="SUPFAM" id="SSF57667">
    <property type="entry name" value="beta-beta-alpha zinc fingers"/>
    <property type="match status" value="1"/>
</dbReference>
<evidence type="ECO:0000256" key="6">
    <source>
        <dbReference type="ARBA" id="ARBA00022833"/>
    </source>
</evidence>
<reference evidence="13 14" key="1">
    <citation type="submission" date="2024-05" db="EMBL/GenBank/DDBJ databases">
        <authorList>
            <person name="Wallberg A."/>
        </authorList>
    </citation>
    <scope>NUCLEOTIDE SEQUENCE [LARGE SCALE GENOMIC DNA]</scope>
</reference>
<evidence type="ECO:0000256" key="3">
    <source>
        <dbReference type="ARBA" id="ARBA00022723"/>
    </source>
</evidence>
<comment type="subcellular location">
    <subcellularLocation>
        <location evidence="1">Nucleus</location>
    </subcellularLocation>
</comment>
<feature type="non-terminal residue" evidence="13">
    <location>
        <position position="109"/>
    </location>
</feature>
<keyword evidence="7" id="KW-0805">Transcription regulation</keyword>
<keyword evidence="4" id="KW-0677">Repeat</keyword>
<evidence type="ECO:0000256" key="7">
    <source>
        <dbReference type="ARBA" id="ARBA00023015"/>
    </source>
</evidence>
<dbReference type="PANTHER" id="PTHR23226">
    <property type="entry name" value="ZINC FINGER AND SCAN DOMAIN-CONTAINING"/>
    <property type="match status" value="1"/>
</dbReference>
<dbReference type="Gene3D" id="3.30.160.60">
    <property type="entry name" value="Classic Zinc Finger"/>
    <property type="match status" value="2"/>
</dbReference>
<proteinExistence type="inferred from homology"/>
<evidence type="ECO:0000256" key="4">
    <source>
        <dbReference type="ARBA" id="ARBA00022737"/>
    </source>
</evidence>
<keyword evidence="10" id="KW-0539">Nucleus</keyword>
<evidence type="ECO:0000256" key="10">
    <source>
        <dbReference type="ARBA" id="ARBA00023242"/>
    </source>
</evidence>
<accession>A0AAV2QZB1</accession>
<dbReference type="PROSITE" id="PS50157">
    <property type="entry name" value="ZINC_FINGER_C2H2_2"/>
    <property type="match status" value="2"/>
</dbReference>
<dbReference type="GO" id="GO:0008270">
    <property type="term" value="F:zinc ion binding"/>
    <property type="evidence" value="ECO:0007669"/>
    <property type="project" value="UniProtKB-KW"/>
</dbReference>
<dbReference type="GO" id="GO:0005634">
    <property type="term" value="C:nucleus"/>
    <property type="evidence" value="ECO:0007669"/>
    <property type="project" value="UniProtKB-SubCell"/>
</dbReference>
<evidence type="ECO:0000256" key="9">
    <source>
        <dbReference type="ARBA" id="ARBA00023163"/>
    </source>
</evidence>
<dbReference type="AlphaFoldDB" id="A0AAV2QZB1"/>
<dbReference type="PROSITE" id="PS00028">
    <property type="entry name" value="ZINC_FINGER_C2H2_1"/>
    <property type="match status" value="2"/>
</dbReference>
<evidence type="ECO:0000259" key="12">
    <source>
        <dbReference type="PROSITE" id="PS50157"/>
    </source>
</evidence>
<dbReference type="InterPro" id="IPR036236">
    <property type="entry name" value="Znf_C2H2_sf"/>
</dbReference>
<evidence type="ECO:0000313" key="14">
    <source>
        <dbReference type="Proteomes" id="UP001497623"/>
    </source>
</evidence>
<dbReference type="FunFam" id="3.30.160.60:FF:000478">
    <property type="entry name" value="Zinc finger protein 133"/>
    <property type="match status" value="1"/>
</dbReference>
<dbReference type="GO" id="GO:0000981">
    <property type="term" value="F:DNA-binding transcription factor activity, RNA polymerase II-specific"/>
    <property type="evidence" value="ECO:0007669"/>
    <property type="project" value="TreeGrafter"/>
</dbReference>
<keyword evidence="6" id="KW-0862">Zinc</keyword>
<keyword evidence="14" id="KW-1185">Reference proteome</keyword>
<evidence type="ECO:0000256" key="8">
    <source>
        <dbReference type="ARBA" id="ARBA00023125"/>
    </source>
</evidence>
<dbReference type="InterPro" id="IPR013087">
    <property type="entry name" value="Znf_C2H2_type"/>
</dbReference>
<keyword evidence="5 11" id="KW-0863">Zinc-finger</keyword>
<dbReference type="Proteomes" id="UP001497623">
    <property type="component" value="Unassembled WGS sequence"/>
</dbReference>
<comment type="similarity">
    <text evidence="2">Belongs to the krueppel C2H2-type zinc-finger protein family.</text>
</comment>
<dbReference type="Pfam" id="PF00096">
    <property type="entry name" value="zf-C2H2"/>
    <property type="match status" value="1"/>
</dbReference>
<protein>
    <recommendedName>
        <fullName evidence="12">C2H2-type domain-containing protein</fullName>
    </recommendedName>
</protein>
<dbReference type="PANTHER" id="PTHR23226:SF371">
    <property type="entry name" value="ZINC FINGER PROTEIN 112-LIKE PROTEIN"/>
    <property type="match status" value="1"/>
</dbReference>
<dbReference type="EMBL" id="CAXKWB010012323">
    <property type="protein sequence ID" value="CAL4104217.1"/>
    <property type="molecule type" value="Genomic_DNA"/>
</dbReference>
<sequence>MPIKYEIDVHELPASGQSGEIRVKEMVDFQKKQVMDHIWTNTDLIKHTRILNIEKPYQCNLCDKAFTKKNIFKTHQWIHTGEKPYQCKQCDKIFSRNNILVRHQRIHTG</sequence>
<keyword evidence="9" id="KW-0804">Transcription</keyword>
<keyword evidence="8" id="KW-0238">DNA-binding</keyword>
<name>A0AAV2QZB1_MEGNR</name>
<evidence type="ECO:0000313" key="13">
    <source>
        <dbReference type="EMBL" id="CAL4104217.1"/>
    </source>
</evidence>
<dbReference type="GO" id="GO:0000978">
    <property type="term" value="F:RNA polymerase II cis-regulatory region sequence-specific DNA binding"/>
    <property type="evidence" value="ECO:0007669"/>
    <property type="project" value="TreeGrafter"/>
</dbReference>